<evidence type="ECO:0000256" key="3">
    <source>
        <dbReference type="ARBA" id="ARBA00022679"/>
    </source>
</evidence>
<dbReference type="GO" id="GO:0008902">
    <property type="term" value="F:hydroxymethylpyrimidine kinase activity"/>
    <property type="evidence" value="ECO:0007669"/>
    <property type="project" value="UniProtKB-EC"/>
</dbReference>
<evidence type="ECO:0000259" key="7">
    <source>
        <dbReference type="Pfam" id="PF08543"/>
    </source>
</evidence>
<dbReference type="GO" id="GO:0008972">
    <property type="term" value="F:phosphomethylpyrimidine kinase activity"/>
    <property type="evidence" value="ECO:0007669"/>
    <property type="project" value="InterPro"/>
</dbReference>
<gene>
    <name evidence="8" type="primary">thiD</name>
    <name evidence="8" type="ORF">BWY41_01006</name>
</gene>
<dbReference type="PANTHER" id="PTHR20858:SF17">
    <property type="entry name" value="HYDROXYMETHYLPYRIMIDINE_PHOSPHOMETHYLPYRIMIDINE KINASE THI20-RELATED"/>
    <property type="match status" value="1"/>
</dbReference>
<dbReference type="GO" id="GO:0005524">
    <property type="term" value="F:ATP binding"/>
    <property type="evidence" value="ECO:0007669"/>
    <property type="project" value="UniProtKB-KW"/>
</dbReference>
<evidence type="ECO:0000256" key="2">
    <source>
        <dbReference type="ARBA" id="ARBA00012135"/>
    </source>
</evidence>
<dbReference type="EMBL" id="MWBQ01000067">
    <property type="protein sequence ID" value="OQA58680.1"/>
    <property type="molecule type" value="Genomic_DNA"/>
</dbReference>
<dbReference type="Pfam" id="PF08543">
    <property type="entry name" value="Phos_pyr_kin"/>
    <property type="match status" value="1"/>
</dbReference>
<organism evidence="8">
    <name type="scientific">Candidatus Atribacter allofermentans</name>
    <dbReference type="NCBI Taxonomy" id="1852833"/>
    <lineage>
        <taxon>Bacteria</taxon>
        <taxon>Pseudomonadati</taxon>
        <taxon>Atribacterota</taxon>
        <taxon>Atribacteria</taxon>
        <taxon>Atribacterales</taxon>
        <taxon>Atribacteraceae</taxon>
        <taxon>Atribacter</taxon>
    </lineage>
</organism>
<dbReference type="GO" id="GO:0005829">
    <property type="term" value="C:cytosol"/>
    <property type="evidence" value="ECO:0007669"/>
    <property type="project" value="TreeGrafter"/>
</dbReference>
<dbReference type="Proteomes" id="UP000485569">
    <property type="component" value="Unassembled WGS sequence"/>
</dbReference>
<dbReference type="AlphaFoldDB" id="A0A1V5SVV8"/>
<comment type="caution">
    <text evidence="8">The sequence shown here is derived from an EMBL/GenBank/DDBJ whole genome shotgun (WGS) entry which is preliminary data.</text>
</comment>
<dbReference type="NCBIfam" id="TIGR00097">
    <property type="entry name" value="HMP-P_kinase"/>
    <property type="match status" value="1"/>
</dbReference>
<protein>
    <recommendedName>
        <fullName evidence="2">hydroxymethylpyrimidine kinase</fullName>
        <ecNumber evidence="2">2.7.1.49</ecNumber>
    </recommendedName>
</protein>
<dbReference type="Gene3D" id="3.40.1190.20">
    <property type="match status" value="1"/>
</dbReference>
<dbReference type="InterPro" id="IPR013749">
    <property type="entry name" value="PM/HMP-P_kinase-1"/>
</dbReference>
<dbReference type="FunFam" id="3.40.1190.20:FF:000003">
    <property type="entry name" value="Phosphomethylpyrimidine kinase ThiD"/>
    <property type="match status" value="1"/>
</dbReference>
<evidence type="ECO:0000256" key="6">
    <source>
        <dbReference type="ARBA" id="ARBA00022840"/>
    </source>
</evidence>
<proteinExistence type="predicted"/>
<keyword evidence="6" id="KW-0067">ATP-binding</keyword>
<dbReference type="InterPro" id="IPR029056">
    <property type="entry name" value="Ribokinase-like"/>
</dbReference>
<keyword evidence="5 8" id="KW-0418">Kinase</keyword>
<keyword evidence="3 8" id="KW-0808">Transferase</keyword>
<accession>A0A1V5SVV8</accession>
<dbReference type="GO" id="GO:0009228">
    <property type="term" value="P:thiamine biosynthetic process"/>
    <property type="evidence" value="ECO:0007669"/>
    <property type="project" value="InterPro"/>
</dbReference>
<evidence type="ECO:0000256" key="1">
    <source>
        <dbReference type="ARBA" id="ARBA00004948"/>
    </source>
</evidence>
<dbReference type="SUPFAM" id="SSF53613">
    <property type="entry name" value="Ribokinase-like"/>
    <property type="match status" value="1"/>
</dbReference>
<keyword evidence="4" id="KW-0547">Nucleotide-binding</keyword>
<reference evidence="8" key="1">
    <citation type="submission" date="2017-02" db="EMBL/GenBank/DDBJ databases">
        <title>Delving into the versatile metabolic prowess of the omnipresent phylum Bacteroidetes.</title>
        <authorList>
            <person name="Nobu M.K."/>
            <person name="Mei R."/>
            <person name="Narihiro T."/>
            <person name="Kuroda K."/>
            <person name="Liu W.-T."/>
        </authorList>
    </citation>
    <scope>NUCLEOTIDE SEQUENCE</scope>
    <source>
        <strain evidence="8">ADurb.Bin276</strain>
    </source>
</reference>
<name>A0A1V5SVV8_9BACT</name>
<evidence type="ECO:0000313" key="8">
    <source>
        <dbReference type="EMBL" id="OQA58680.1"/>
    </source>
</evidence>
<comment type="pathway">
    <text evidence="1">Cofactor biosynthesis; thiamine diphosphate biosynthesis.</text>
</comment>
<dbReference type="PANTHER" id="PTHR20858">
    <property type="entry name" value="PHOSPHOMETHYLPYRIMIDINE KINASE"/>
    <property type="match status" value="1"/>
</dbReference>
<dbReference type="InterPro" id="IPR004399">
    <property type="entry name" value="HMP/HMP-P_kinase_dom"/>
</dbReference>
<sequence length="276" mass="29672">MLKRVLTIAGSDSGGGAGIQADLKTFCAFGVYGMTAITAVTAQNTHEVLSITALNPAAVYNQIKAIAEDIGVDAVKTGMLFNAEIIEAVVEAIKNFSLPQLVIDPVMVSKSGRYLLESEAIHSFKEKILPHAQVVTPNLNEASVLSGISVLTPDEMKQAARIIHQMGPKYVLIKGGHLAGEEMMDILFDGKKDVIFPVQRQMTKNTHGTGCTYSAALASLLALGYDVLAAVKIVRRYMDIVIRYSLSLGKGFGPTNHLAPLFLKCGLNPEKGGWNW</sequence>
<evidence type="ECO:0000256" key="4">
    <source>
        <dbReference type="ARBA" id="ARBA00022741"/>
    </source>
</evidence>
<dbReference type="CDD" id="cd01169">
    <property type="entry name" value="HMPP_kinase"/>
    <property type="match status" value="1"/>
</dbReference>
<dbReference type="EC" id="2.7.1.49" evidence="2"/>
<evidence type="ECO:0000256" key="5">
    <source>
        <dbReference type="ARBA" id="ARBA00022777"/>
    </source>
</evidence>
<feature type="domain" description="Pyridoxamine kinase/Phosphomethylpyrimidine kinase" evidence="7">
    <location>
        <begin position="12"/>
        <end position="256"/>
    </location>
</feature>